<gene>
    <name evidence="23" type="primary">LOC113392346</name>
</gene>
<feature type="region of interest" description="Disordered" evidence="18">
    <location>
        <begin position="173"/>
        <end position="248"/>
    </location>
</feature>
<dbReference type="CDD" id="cd18787">
    <property type="entry name" value="SF2_C_DEAD"/>
    <property type="match status" value="1"/>
</dbReference>
<evidence type="ECO:0000256" key="4">
    <source>
        <dbReference type="ARBA" id="ARBA00022741"/>
    </source>
</evidence>
<evidence type="ECO:0000256" key="7">
    <source>
        <dbReference type="ARBA" id="ARBA00022840"/>
    </source>
</evidence>
<feature type="domain" description="DEAD-box RNA helicase Q" evidence="21">
    <location>
        <begin position="393"/>
        <end position="421"/>
    </location>
</feature>
<dbReference type="RefSeq" id="XP_026484514.1">
    <property type="nucleotide sequence ID" value="XM_026628729.2"/>
</dbReference>
<dbReference type="GeneID" id="113392346"/>
<feature type="coiled-coil region" evidence="17">
    <location>
        <begin position="323"/>
        <end position="353"/>
    </location>
</feature>
<evidence type="ECO:0000256" key="6">
    <source>
        <dbReference type="ARBA" id="ARBA00022806"/>
    </source>
</evidence>
<evidence type="ECO:0000256" key="14">
    <source>
        <dbReference type="ARBA" id="ARBA00072905"/>
    </source>
</evidence>
<dbReference type="Pfam" id="PF00271">
    <property type="entry name" value="Helicase_C"/>
    <property type="match status" value="1"/>
</dbReference>
<dbReference type="SMART" id="SM00487">
    <property type="entry name" value="DEXDc"/>
    <property type="match status" value="1"/>
</dbReference>
<evidence type="ECO:0000259" key="21">
    <source>
        <dbReference type="PROSITE" id="PS51195"/>
    </source>
</evidence>
<evidence type="ECO:0000313" key="22">
    <source>
        <dbReference type="Proteomes" id="UP001652626"/>
    </source>
</evidence>
<dbReference type="GO" id="GO:0010468">
    <property type="term" value="P:regulation of gene expression"/>
    <property type="evidence" value="ECO:0007669"/>
    <property type="project" value="UniProtKB-ARBA"/>
</dbReference>
<keyword evidence="6 23" id="KW-0347">Helicase</keyword>
<comment type="catalytic activity">
    <reaction evidence="11">
        <text>ATP + H2O = ADP + phosphate + H(+)</text>
        <dbReference type="Rhea" id="RHEA:13065"/>
        <dbReference type="ChEBI" id="CHEBI:15377"/>
        <dbReference type="ChEBI" id="CHEBI:15378"/>
        <dbReference type="ChEBI" id="CHEBI:30616"/>
        <dbReference type="ChEBI" id="CHEBI:43474"/>
        <dbReference type="ChEBI" id="CHEBI:456216"/>
        <dbReference type="EC" id="3.6.4.13"/>
    </reaction>
</comment>
<evidence type="ECO:0000256" key="9">
    <source>
        <dbReference type="ARBA" id="ARBA00023242"/>
    </source>
</evidence>
<feature type="compositionally biased region" description="Basic and acidic residues" evidence="18">
    <location>
        <begin position="84"/>
        <end position="130"/>
    </location>
</feature>
<feature type="compositionally biased region" description="Basic and acidic residues" evidence="18">
    <location>
        <begin position="16"/>
        <end position="33"/>
    </location>
</feature>
<feature type="domain" description="Helicase C-terminal" evidence="20">
    <location>
        <begin position="655"/>
        <end position="800"/>
    </location>
</feature>
<feature type="domain" description="Helicase ATP-binding" evidence="19">
    <location>
        <begin position="424"/>
        <end position="628"/>
    </location>
</feature>
<name>A0A8B8HI41_VANTA</name>
<accession>A0A8B8HI41</accession>
<dbReference type="GO" id="GO:0003676">
    <property type="term" value="F:nucleic acid binding"/>
    <property type="evidence" value="ECO:0007669"/>
    <property type="project" value="InterPro"/>
</dbReference>
<dbReference type="GO" id="GO:0005524">
    <property type="term" value="F:ATP binding"/>
    <property type="evidence" value="ECO:0007669"/>
    <property type="project" value="UniProtKB-KW"/>
</dbReference>
<evidence type="ECO:0000256" key="3">
    <source>
        <dbReference type="ARBA" id="ARBA00022664"/>
    </source>
</evidence>
<dbReference type="SUPFAM" id="SSF52540">
    <property type="entry name" value="P-loop containing nucleoside triphosphate hydrolases"/>
    <property type="match status" value="1"/>
</dbReference>
<comment type="function">
    <text evidence="12">Involved in pre-mRNA splicing and its phosphorylated form (by SRPK2) is required for spliceosomal B complex formation. Independently of its spliceosome formation function, required for the suppression of incorrect R-loops formed during transcription; R-loops are composed of a DNA:RNA hybrid and the associated non-template single-stranded DNA.</text>
</comment>
<dbReference type="GO" id="GO:0005634">
    <property type="term" value="C:nucleus"/>
    <property type="evidence" value="ECO:0007669"/>
    <property type="project" value="UniProtKB-SubCell"/>
</dbReference>
<comment type="subcellular location">
    <subcellularLocation>
        <location evidence="1">Nucleus</location>
    </subcellularLocation>
</comment>
<dbReference type="Proteomes" id="UP001652626">
    <property type="component" value="Chromosome 5"/>
</dbReference>
<protein>
    <recommendedName>
        <fullName evidence="14">Probable ATP-dependent RNA helicase DDX23</fullName>
        <ecNumber evidence="2">3.6.4.13</ecNumber>
    </recommendedName>
    <alternativeName>
        <fullName evidence="15">DEAD box protein 23</fullName>
    </alternativeName>
</protein>
<dbReference type="OMA" id="ARDIKHM"/>
<dbReference type="FunFam" id="3.40.50.300:FF:000322">
    <property type="entry name" value="probable ATP-dependent RNA helicase DDX23"/>
    <property type="match status" value="1"/>
</dbReference>
<evidence type="ECO:0000256" key="15">
    <source>
        <dbReference type="ARBA" id="ARBA00075448"/>
    </source>
</evidence>
<dbReference type="GO" id="GO:0016787">
    <property type="term" value="F:hydrolase activity"/>
    <property type="evidence" value="ECO:0007669"/>
    <property type="project" value="UniProtKB-KW"/>
</dbReference>
<evidence type="ECO:0000256" key="5">
    <source>
        <dbReference type="ARBA" id="ARBA00022801"/>
    </source>
</evidence>
<dbReference type="PROSITE" id="PS51192">
    <property type="entry name" value="HELICASE_ATP_BIND_1"/>
    <property type="match status" value="1"/>
</dbReference>
<dbReference type="PROSITE" id="PS51194">
    <property type="entry name" value="HELICASE_CTER"/>
    <property type="match status" value="1"/>
</dbReference>
<dbReference type="Pfam" id="PF00270">
    <property type="entry name" value="DEAD"/>
    <property type="match status" value="1"/>
</dbReference>
<dbReference type="PROSITE" id="PS00039">
    <property type="entry name" value="DEAD_ATP_HELICASE"/>
    <property type="match status" value="1"/>
</dbReference>
<dbReference type="FunFam" id="3.40.50.300:FF:000520">
    <property type="entry name" value="probable ATP-dependent RNA helicase DDX23"/>
    <property type="match status" value="1"/>
</dbReference>
<dbReference type="PANTHER" id="PTHR47958">
    <property type="entry name" value="ATP-DEPENDENT RNA HELICASE DBP3"/>
    <property type="match status" value="1"/>
</dbReference>
<dbReference type="EC" id="3.6.4.13" evidence="2"/>
<evidence type="ECO:0000259" key="20">
    <source>
        <dbReference type="PROSITE" id="PS51194"/>
    </source>
</evidence>
<dbReference type="CDD" id="cd17945">
    <property type="entry name" value="DEADc_DDX23"/>
    <property type="match status" value="1"/>
</dbReference>
<comment type="similarity">
    <text evidence="10">Belongs to the DEAD box helicase family. DDX23/PRP28 subfamily.</text>
</comment>
<feature type="short sequence motif" description="Q motif" evidence="16">
    <location>
        <begin position="393"/>
        <end position="421"/>
    </location>
</feature>
<dbReference type="InterPro" id="IPR027417">
    <property type="entry name" value="P-loop_NTPase"/>
</dbReference>
<evidence type="ECO:0000256" key="11">
    <source>
        <dbReference type="ARBA" id="ARBA00047984"/>
    </source>
</evidence>
<proteinExistence type="inferred from homology"/>
<dbReference type="InterPro" id="IPR011545">
    <property type="entry name" value="DEAD/DEAH_box_helicase_dom"/>
</dbReference>
<keyword evidence="5" id="KW-0378">Hydrolase</keyword>
<evidence type="ECO:0000256" key="17">
    <source>
        <dbReference type="SAM" id="Coils"/>
    </source>
</evidence>
<evidence type="ECO:0000259" key="19">
    <source>
        <dbReference type="PROSITE" id="PS51192"/>
    </source>
</evidence>
<evidence type="ECO:0000256" key="13">
    <source>
        <dbReference type="ARBA" id="ARBA00062365"/>
    </source>
</evidence>
<dbReference type="AlphaFoldDB" id="A0A8B8HI41"/>
<dbReference type="Gene3D" id="3.40.50.300">
    <property type="entry name" value="P-loop containing nucleotide triphosphate hydrolases"/>
    <property type="match status" value="2"/>
</dbReference>
<evidence type="ECO:0000256" key="18">
    <source>
        <dbReference type="SAM" id="MobiDB-lite"/>
    </source>
</evidence>
<dbReference type="PROSITE" id="PS51195">
    <property type="entry name" value="Q_MOTIF"/>
    <property type="match status" value="1"/>
</dbReference>
<sequence length="821" mass="96048">MAGERSSERRRSRSRERHERDRERYEDRETYRDKVKRRDRSRSPRKDRERSRSPTRKDDQRTRERERSKSPNRKDRGRSRSPKKRDGNRERRLEDREKSKYRKEEENKQEEEQAAKIEEDQPKQIKREPLSLEELLAKKKAEEEARSKPVFLTKEQRAALALERRREQVEAIRANIEKPAMATIDLTGTSKKEEEKRYREERDREREREREKERERKYEERKSGSDRNREDKKEKNEEYNKTKDKEREEEAIKARYLGIVKKKRRVRRLNDRKFVFDWDASEDTSNDYNTLYKERHQVQFFGRGHIAGIDIKSQKKDYSKFYGNLLEKRRTELEKEQEKLRLKKVKKKEDKQKWDDRHWSEKDHDEMTERDWRIFREDYNITIKGGKIPNPIRSWKEAGFHNDIMEIINKVGYKSPTPIQRQAIPIGLQNRDIIGVAETGSGKTLAFLIPLLTWIQSLPKSERMEDADQGPYAIILAPTRELAQQIEEETSKFGIPLGITSVVVVGGLSREEQGFKLRLGCEIVIATPGRLIDVLENRYLVLNRCTYVVLDEADRMIDMGFEPDVQKILEYMPVSNIKPDTDAAEDASVLLANYNTKKKYRQTVMFTATMPPAVERLARSYLRRPAIVYIGSVGKPVDRTEQVVYMIGENEKRRKLTEILQRGVEPPIIIFVNQKKGADVLAKGLEKLSFNACTLHGGKGQEQRDFALASLKNGSKDILVATDVAGRGIDIKDVSIVINYDMAKSIEDYTHRIGRTGRAGKTGKAISFVTKEDSAIYYDLKQVLLASSVSTCPPELMNHPEAQHKPGTVVTKKRREEMIFA</sequence>
<evidence type="ECO:0000256" key="12">
    <source>
        <dbReference type="ARBA" id="ARBA00055288"/>
    </source>
</evidence>
<dbReference type="GO" id="GO:0000398">
    <property type="term" value="P:mRNA splicing, via spliceosome"/>
    <property type="evidence" value="ECO:0007669"/>
    <property type="project" value="UniProtKB-ARBA"/>
</dbReference>
<dbReference type="OrthoDB" id="196131at2759"/>
<feature type="region of interest" description="Disordered" evidence="18">
    <location>
        <begin position="1"/>
        <end position="130"/>
    </location>
</feature>
<evidence type="ECO:0000256" key="16">
    <source>
        <dbReference type="PROSITE-ProRule" id="PRU00552"/>
    </source>
</evidence>
<dbReference type="InterPro" id="IPR000629">
    <property type="entry name" value="RNA-helicase_DEAD-box_CS"/>
</dbReference>
<comment type="subunit">
    <text evidence="13">The phosphorylated form (by SRPK2) is a component of the U4/U6-U5 tri-snRNP complex composed of the U4, U6 and U5 snRNAs and at least PRPF3, PRPF4, PRPF6, PRPF8, PRPF31, SNRNP200, TXNL4A, WDR57, SNRNP40, DDX23, CD2BP2, PPIH, SNU13, EFTUD2, SART1 and USP39. Identified in the spliceosome C complex. Interacts with ERBB4. Interacts with ERCC6.</text>
</comment>
<dbReference type="InterPro" id="IPR001650">
    <property type="entry name" value="Helicase_C-like"/>
</dbReference>
<keyword evidence="9" id="KW-0539">Nucleus</keyword>
<feature type="compositionally biased region" description="Basic and acidic residues" evidence="18">
    <location>
        <begin position="190"/>
        <end position="248"/>
    </location>
</feature>
<reference evidence="23" key="1">
    <citation type="submission" date="2025-08" db="UniProtKB">
        <authorList>
            <consortium name="RefSeq"/>
        </authorList>
    </citation>
    <scope>IDENTIFICATION</scope>
    <source>
        <tissue evidence="23">Whole body</tissue>
    </source>
</reference>
<keyword evidence="22" id="KW-1185">Reference proteome</keyword>
<dbReference type="InterPro" id="IPR057479">
    <property type="entry name" value="PRP28/DDX23-like_helical"/>
</dbReference>
<evidence type="ECO:0000256" key="1">
    <source>
        <dbReference type="ARBA" id="ARBA00004123"/>
    </source>
</evidence>
<feature type="compositionally biased region" description="Basic and acidic residues" evidence="18">
    <location>
        <begin position="41"/>
        <end position="74"/>
    </location>
</feature>
<evidence type="ECO:0000256" key="8">
    <source>
        <dbReference type="ARBA" id="ARBA00023187"/>
    </source>
</evidence>
<keyword evidence="7" id="KW-0067">ATP-binding</keyword>
<keyword evidence="8" id="KW-0508">mRNA splicing</keyword>
<keyword evidence="3" id="KW-0507">mRNA processing</keyword>
<keyword evidence="17" id="KW-0175">Coiled coil</keyword>
<evidence type="ECO:0000313" key="23">
    <source>
        <dbReference type="RefSeq" id="XP_026484514.1"/>
    </source>
</evidence>
<dbReference type="InterPro" id="IPR014001">
    <property type="entry name" value="Helicase_ATP-bd"/>
</dbReference>
<evidence type="ECO:0000256" key="10">
    <source>
        <dbReference type="ARBA" id="ARBA00037954"/>
    </source>
</evidence>
<dbReference type="SMART" id="SM00490">
    <property type="entry name" value="HELICc"/>
    <property type="match status" value="1"/>
</dbReference>
<keyword evidence="4" id="KW-0547">Nucleotide-binding</keyword>
<dbReference type="Pfam" id="PF25430">
    <property type="entry name" value="DDX23"/>
    <property type="match status" value="1"/>
</dbReference>
<dbReference type="InterPro" id="IPR014014">
    <property type="entry name" value="RNA_helicase_DEAD_Q_motif"/>
</dbReference>
<organism evidence="22 23">
    <name type="scientific">Vanessa tameamea</name>
    <name type="common">Kamehameha butterfly</name>
    <dbReference type="NCBI Taxonomy" id="334116"/>
    <lineage>
        <taxon>Eukaryota</taxon>
        <taxon>Metazoa</taxon>
        <taxon>Ecdysozoa</taxon>
        <taxon>Arthropoda</taxon>
        <taxon>Hexapoda</taxon>
        <taxon>Insecta</taxon>
        <taxon>Pterygota</taxon>
        <taxon>Neoptera</taxon>
        <taxon>Endopterygota</taxon>
        <taxon>Lepidoptera</taxon>
        <taxon>Glossata</taxon>
        <taxon>Ditrysia</taxon>
        <taxon>Papilionoidea</taxon>
        <taxon>Nymphalidae</taxon>
        <taxon>Nymphalinae</taxon>
        <taxon>Vanessa</taxon>
    </lineage>
</organism>
<dbReference type="GO" id="GO:0003724">
    <property type="term" value="F:RNA helicase activity"/>
    <property type="evidence" value="ECO:0007669"/>
    <property type="project" value="UniProtKB-EC"/>
</dbReference>
<evidence type="ECO:0000256" key="2">
    <source>
        <dbReference type="ARBA" id="ARBA00012552"/>
    </source>
</evidence>